<organism evidence="1 2">
    <name type="scientific">Thalassospira xiamenensis M-5 = DSM 17429</name>
    <dbReference type="NCBI Taxonomy" id="1123366"/>
    <lineage>
        <taxon>Bacteria</taxon>
        <taxon>Pseudomonadati</taxon>
        <taxon>Pseudomonadota</taxon>
        <taxon>Alphaproteobacteria</taxon>
        <taxon>Rhodospirillales</taxon>
        <taxon>Thalassospiraceae</taxon>
        <taxon>Thalassospira</taxon>
    </lineage>
</organism>
<dbReference type="Proteomes" id="UP000007127">
    <property type="component" value="Chromosome"/>
</dbReference>
<dbReference type="EMBL" id="CP004388">
    <property type="protein sequence ID" value="AJD50324.1"/>
    <property type="molecule type" value="Genomic_DNA"/>
</dbReference>
<dbReference type="Pfam" id="PF13289">
    <property type="entry name" value="SIR2_2"/>
    <property type="match status" value="1"/>
</dbReference>
<protein>
    <recommendedName>
        <fullName evidence="3">SIR2-like domain-containing protein</fullName>
    </recommendedName>
</protein>
<evidence type="ECO:0000313" key="2">
    <source>
        <dbReference type="Proteomes" id="UP000007127"/>
    </source>
</evidence>
<gene>
    <name evidence="1" type="ORF">TH3_00990</name>
</gene>
<dbReference type="KEGG" id="txi:TH3_00990"/>
<accession>A0AB72U800</accession>
<dbReference type="InterPro" id="IPR029035">
    <property type="entry name" value="DHS-like_NAD/FAD-binding_dom"/>
</dbReference>
<proteinExistence type="predicted"/>
<dbReference type="RefSeq" id="WP_007089266.1">
    <property type="nucleotide sequence ID" value="NZ_CP004388.1"/>
</dbReference>
<evidence type="ECO:0000313" key="1">
    <source>
        <dbReference type="EMBL" id="AJD50324.1"/>
    </source>
</evidence>
<dbReference type="SUPFAM" id="SSF52467">
    <property type="entry name" value="DHS-like NAD/FAD-binding domain"/>
    <property type="match status" value="1"/>
</dbReference>
<evidence type="ECO:0008006" key="3">
    <source>
        <dbReference type="Google" id="ProtNLM"/>
    </source>
</evidence>
<name>A0AB72U800_9PROT</name>
<dbReference type="AlphaFoldDB" id="A0AB72U800"/>
<sequence>MEYEGGATLKAIKALRAYLRGQMDREVKAKLLGSIRAQRLVVVCGAGLSMAPPSSLPSANRVSEACYETVRISIDSEIPENLKFDLEALAEHFKQSGQLEKVFIEAVVPWAMFETQWNPGHAAIADFLITKAMASGISANYDCLVERYAQSCHYDFKVALDGDEANLANRTQSPFLKFHGCSYRDRPATVWTPSQLGDHIIQSRINKSTNWMNGHLREKDLLFVGFWSDWAYLNTILENALEGVSPNSITVIDPSDIGELQRKAPKLWELSQSPGVGFSHVQESGADALDELRRAYSKSYLQQVLDAGREAYVDQFGDEALDLSLLELNSEEYYHLRRDAEGVGVSGPAKCFVPERCEQLGYFHLILRAAGAEQTAFGYDYNGNAIRVVNGSGMMMATLKKRYREPPAANPSDMVIAVGAQETSLPNNVVRAGREQDFIRPEEPAGKWFTVERAREVLEI</sequence>
<reference evidence="1 2" key="1">
    <citation type="journal article" date="2012" name="J. Bacteriol.">
        <title>Genome sequence of Thalassospira xiamenensis type strain M-5.</title>
        <authorList>
            <person name="Lai Q."/>
            <person name="Shao Z."/>
        </authorList>
    </citation>
    <scope>NUCLEOTIDE SEQUENCE [LARGE SCALE GENOMIC DNA]</scope>
    <source>
        <strain evidence="1 2">M-5</strain>
    </source>
</reference>
<dbReference type="GeneID" id="31925906"/>